<name>A0A953HT02_9BACT</name>
<accession>A0A953HT02</accession>
<gene>
    <name evidence="4" type="ORF">KUV50_04390</name>
</gene>
<dbReference type="GO" id="GO:0016491">
    <property type="term" value="F:oxidoreductase activity"/>
    <property type="evidence" value="ECO:0007669"/>
    <property type="project" value="UniProtKB-KW"/>
</dbReference>
<dbReference type="GO" id="GO:0016020">
    <property type="term" value="C:membrane"/>
    <property type="evidence" value="ECO:0007669"/>
    <property type="project" value="TreeGrafter"/>
</dbReference>
<dbReference type="SUPFAM" id="SSF51735">
    <property type="entry name" value="NAD(P)-binding Rossmann-fold domains"/>
    <property type="match status" value="1"/>
</dbReference>
<dbReference type="AlphaFoldDB" id="A0A953HT02"/>
<dbReference type="PANTHER" id="PTHR44196">
    <property type="entry name" value="DEHYDROGENASE/REDUCTASE SDR FAMILY MEMBER 7B"/>
    <property type="match status" value="1"/>
</dbReference>
<comment type="caution">
    <text evidence="4">The sequence shown here is derived from an EMBL/GenBank/DDBJ whole genome shotgun (WGS) entry which is preliminary data.</text>
</comment>
<evidence type="ECO:0000256" key="2">
    <source>
        <dbReference type="ARBA" id="ARBA00023002"/>
    </source>
</evidence>
<dbReference type="PRINTS" id="PR00081">
    <property type="entry name" value="GDHRDH"/>
</dbReference>
<dbReference type="CDD" id="cd05233">
    <property type="entry name" value="SDR_c"/>
    <property type="match status" value="1"/>
</dbReference>
<dbReference type="InterPro" id="IPR036291">
    <property type="entry name" value="NAD(P)-bd_dom_sf"/>
</dbReference>
<proteinExistence type="inferred from homology"/>
<dbReference type="PRINTS" id="PR00080">
    <property type="entry name" value="SDRFAMILY"/>
</dbReference>
<sequence>MGKGRLKIALITGGSKGIGKALGTGLAKVGYQVILTGRHEKDLKKTVQEIVSLGYQKPIYYILDITNSGLITQTIDAIAAQFGRIDVLINNAGIHRKGTLDLSEKDFRELLETNITGQFLVAQAVVPLMKRQRSGYIFNVVSRSATVGFPGTGGYCASKWGLRGLSESLYRELTPIGIKVTALCPAWVDTDMANRAGSPLAPEDRIQTQDLFHTIEWLLNLSDGACVKEVVITNPLSL</sequence>
<evidence type="ECO:0000313" key="5">
    <source>
        <dbReference type="Proteomes" id="UP000753961"/>
    </source>
</evidence>
<evidence type="ECO:0000313" key="4">
    <source>
        <dbReference type="EMBL" id="MBY5957363.1"/>
    </source>
</evidence>
<dbReference type="EMBL" id="JAHVHU010000004">
    <property type="protein sequence ID" value="MBY5957363.1"/>
    <property type="molecule type" value="Genomic_DNA"/>
</dbReference>
<dbReference type="Gene3D" id="3.40.50.720">
    <property type="entry name" value="NAD(P)-binding Rossmann-like Domain"/>
    <property type="match status" value="1"/>
</dbReference>
<protein>
    <submittedName>
        <fullName evidence="4">SDR family oxidoreductase</fullName>
    </submittedName>
</protein>
<dbReference type="InterPro" id="IPR002347">
    <property type="entry name" value="SDR_fam"/>
</dbReference>
<evidence type="ECO:0000256" key="1">
    <source>
        <dbReference type="ARBA" id="ARBA00006484"/>
    </source>
</evidence>
<dbReference type="RefSeq" id="WP_222578882.1">
    <property type="nucleotide sequence ID" value="NZ_JAHVHU010000004.1"/>
</dbReference>
<evidence type="ECO:0000256" key="3">
    <source>
        <dbReference type="RuleBase" id="RU000363"/>
    </source>
</evidence>
<comment type="similarity">
    <text evidence="1 3">Belongs to the short-chain dehydrogenases/reductases (SDR) family.</text>
</comment>
<dbReference type="Pfam" id="PF00106">
    <property type="entry name" value="adh_short"/>
    <property type="match status" value="1"/>
</dbReference>
<keyword evidence="5" id="KW-1185">Reference proteome</keyword>
<dbReference type="PANTHER" id="PTHR44196:SF1">
    <property type="entry name" value="DEHYDROGENASE_REDUCTASE SDR FAMILY MEMBER 7B"/>
    <property type="match status" value="1"/>
</dbReference>
<reference evidence="4" key="1">
    <citation type="submission" date="2021-06" db="EMBL/GenBank/DDBJ databases">
        <title>44 bacteria genomes isolated from Dapeng, Shenzhen.</title>
        <authorList>
            <person name="Zheng W."/>
            <person name="Yu S."/>
            <person name="Huang Y."/>
        </authorList>
    </citation>
    <scope>NUCLEOTIDE SEQUENCE</scope>
    <source>
        <strain evidence="4">DP5N28-2</strain>
    </source>
</reference>
<keyword evidence="2" id="KW-0560">Oxidoreductase</keyword>
<dbReference type="Proteomes" id="UP000753961">
    <property type="component" value="Unassembled WGS sequence"/>
</dbReference>
<organism evidence="4 5">
    <name type="scientific">Membranihabitans marinus</name>
    <dbReference type="NCBI Taxonomy" id="1227546"/>
    <lineage>
        <taxon>Bacteria</taxon>
        <taxon>Pseudomonadati</taxon>
        <taxon>Bacteroidota</taxon>
        <taxon>Saprospiria</taxon>
        <taxon>Saprospirales</taxon>
        <taxon>Saprospiraceae</taxon>
        <taxon>Membranihabitans</taxon>
    </lineage>
</organism>